<dbReference type="Pfam" id="PF05100">
    <property type="entry name" value="Phage_tail_L"/>
    <property type="match status" value="1"/>
</dbReference>
<keyword evidence="2" id="KW-1185">Reference proteome</keyword>
<dbReference type="GO" id="GO:0046718">
    <property type="term" value="P:symbiont entry into host cell"/>
    <property type="evidence" value="ECO:0007669"/>
    <property type="project" value="InterPro"/>
</dbReference>
<dbReference type="NCBIfam" id="TIGR01600">
    <property type="entry name" value="phage_tail_L"/>
    <property type="match status" value="1"/>
</dbReference>
<accession>A0A1H2PWF6</accession>
<gene>
    <name evidence="1" type="ORF">SAMN05216551_1221</name>
</gene>
<evidence type="ECO:0000313" key="1">
    <source>
        <dbReference type="EMBL" id="SDV51674.1"/>
    </source>
</evidence>
<evidence type="ECO:0000313" key="2">
    <source>
        <dbReference type="Proteomes" id="UP000243719"/>
    </source>
</evidence>
<organism evidence="1 2">
    <name type="scientific">Chitinasiproducens palmae</name>
    <dbReference type="NCBI Taxonomy" id="1770053"/>
    <lineage>
        <taxon>Bacteria</taxon>
        <taxon>Pseudomonadati</taxon>
        <taxon>Pseudomonadota</taxon>
        <taxon>Betaproteobacteria</taxon>
        <taxon>Burkholderiales</taxon>
        <taxon>Burkholderiaceae</taxon>
        <taxon>Chitinasiproducens</taxon>
    </lineage>
</organism>
<sequence>MGIQNDVQKLEPGDKVTLFEIDATAFGGDLLRFHPHAQSEPIIWQGQPYSPWPVSVSGFSRSGETKQATPSLSVSNLDGTISAMCAALDDLVGARVLRHCTLAKYLDAANFPNGNPTADPNEEMPVELWFIEQKTADTGDEVTFELSSPLAFGGRQLPNSA</sequence>
<proteinExistence type="predicted"/>
<reference evidence="2" key="1">
    <citation type="submission" date="2016-09" db="EMBL/GenBank/DDBJ databases">
        <authorList>
            <person name="Varghese N."/>
            <person name="Submissions S."/>
        </authorList>
    </citation>
    <scope>NUCLEOTIDE SEQUENCE [LARGE SCALE GENOMIC DNA]</scope>
    <source>
        <strain evidence="2">JS23</strain>
    </source>
</reference>
<dbReference type="GO" id="GO:0030430">
    <property type="term" value="C:host cell cytoplasm"/>
    <property type="evidence" value="ECO:0007669"/>
    <property type="project" value="InterPro"/>
</dbReference>
<dbReference type="GO" id="GO:0051536">
    <property type="term" value="F:iron-sulfur cluster binding"/>
    <property type="evidence" value="ECO:0007669"/>
    <property type="project" value="InterPro"/>
</dbReference>
<dbReference type="InterPro" id="IPR006487">
    <property type="entry name" value="Phage_lambda_L"/>
</dbReference>
<dbReference type="STRING" id="1770053.SAMN05216551_1221"/>
<dbReference type="Proteomes" id="UP000243719">
    <property type="component" value="Unassembled WGS sequence"/>
</dbReference>
<dbReference type="AlphaFoldDB" id="A0A1H2PWF6"/>
<name>A0A1H2PWF6_9BURK</name>
<feature type="non-terminal residue" evidence="1">
    <location>
        <position position="161"/>
    </location>
</feature>
<dbReference type="EMBL" id="FNLO01000022">
    <property type="protein sequence ID" value="SDV51674.1"/>
    <property type="molecule type" value="Genomic_DNA"/>
</dbReference>
<protein>
    <submittedName>
        <fullName evidence="1">Lambda-like phage minor tail protein L</fullName>
    </submittedName>
</protein>
<dbReference type="OrthoDB" id="5673400at2"/>